<dbReference type="Gene3D" id="3.30.60.30">
    <property type="match status" value="1"/>
</dbReference>
<evidence type="ECO:0000313" key="2">
    <source>
        <dbReference type="EMBL" id="KAF4046787.1"/>
    </source>
</evidence>
<dbReference type="SUPFAM" id="SSF100895">
    <property type="entry name" value="Kazal-type serine protease inhibitors"/>
    <property type="match status" value="1"/>
</dbReference>
<accession>A0A833T358</accession>
<proteinExistence type="predicted"/>
<dbReference type="Pfam" id="PF07648">
    <property type="entry name" value="Kazal_2"/>
    <property type="match status" value="1"/>
</dbReference>
<dbReference type="InterPro" id="IPR036058">
    <property type="entry name" value="Kazal_dom_sf"/>
</dbReference>
<comment type="caution">
    <text evidence="2">The sequence shown here is derived from an EMBL/GenBank/DDBJ whole genome shotgun (WGS) entry which is preliminary data.</text>
</comment>
<feature type="domain" description="Kazal-like" evidence="1">
    <location>
        <begin position="143"/>
        <end position="192"/>
    </location>
</feature>
<evidence type="ECO:0000313" key="3">
    <source>
        <dbReference type="Proteomes" id="UP000602510"/>
    </source>
</evidence>
<dbReference type="CDD" id="cd00104">
    <property type="entry name" value="KAZAL_FS"/>
    <property type="match status" value="1"/>
</dbReference>
<sequence length="203" mass="22522">MLLAHNDKNVDTEMYNDKCVDTSVVEPTDLPQSTVDSTMDGGKSLDYPAVTINARIVLYRSRQRNGAISWIARASLEKRSIVYSRPIHFAIYQQYTTAKQLNFRIRAVRRSPATSPEFAAMKFAIATVLASLLIVGISADGFACANVPYITCDSESNPMVCASNGVTYKNGCDFNKANCDNKGLKVLNEGRWKRARRLRDAQA</sequence>
<dbReference type="InterPro" id="IPR002350">
    <property type="entry name" value="Kazal_dom"/>
</dbReference>
<dbReference type="AlphaFoldDB" id="A0A833T358"/>
<keyword evidence="3" id="KW-1185">Reference proteome</keyword>
<dbReference type="EMBL" id="WSZM01000014">
    <property type="protein sequence ID" value="KAF4046787.1"/>
    <property type="molecule type" value="Genomic_DNA"/>
</dbReference>
<protein>
    <submittedName>
        <fullName evidence="2">Kazal-type serine protease inhibitor domain</fullName>
    </submittedName>
</protein>
<organism evidence="2 3">
    <name type="scientific">Phytophthora infestans</name>
    <name type="common">Potato late blight agent</name>
    <name type="synonym">Botrytis infestans</name>
    <dbReference type="NCBI Taxonomy" id="4787"/>
    <lineage>
        <taxon>Eukaryota</taxon>
        <taxon>Sar</taxon>
        <taxon>Stramenopiles</taxon>
        <taxon>Oomycota</taxon>
        <taxon>Peronosporomycetes</taxon>
        <taxon>Peronosporales</taxon>
        <taxon>Peronosporaceae</taxon>
        <taxon>Phytophthora</taxon>
    </lineage>
</organism>
<name>A0A833T358_PHYIN</name>
<evidence type="ECO:0000259" key="1">
    <source>
        <dbReference type="SMART" id="SM00280"/>
    </source>
</evidence>
<gene>
    <name evidence="2" type="ORF">GN244_ATG00788</name>
</gene>
<reference evidence="2" key="1">
    <citation type="submission" date="2020-04" db="EMBL/GenBank/DDBJ databases">
        <title>Hybrid Assembly of Korean Phytophthora infestans isolates.</title>
        <authorList>
            <person name="Prokchorchik M."/>
            <person name="Lee Y."/>
            <person name="Seo J."/>
            <person name="Cho J.-H."/>
            <person name="Park Y.-E."/>
            <person name="Jang D.-C."/>
            <person name="Im J.-S."/>
            <person name="Choi J.-G."/>
            <person name="Park H.-J."/>
            <person name="Lee G.-B."/>
            <person name="Lee Y.-G."/>
            <person name="Hong S.-Y."/>
            <person name="Cho K."/>
            <person name="Sohn K.H."/>
        </authorList>
    </citation>
    <scope>NUCLEOTIDE SEQUENCE</scope>
    <source>
        <strain evidence="2">KR_1_A1</strain>
    </source>
</reference>
<dbReference type="SMART" id="SM00280">
    <property type="entry name" value="KAZAL"/>
    <property type="match status" value="1"/>
</dbReference>
<dbReference type="Proteomes" id="UP000602510">
    <property type="component" value="Unassembled WGS sequence"/>
</dbReference>